<dbReference type="Gene3D" id="2.30.29.30">
    <property type="entry name" value="Pleckstrin-homology domain (PH domain)/Phosphotyrosine-binding domain (PTB)"/>
    <property type="match status" value="1"/>
</dbReference>
<dbReference type="GO" id="GO:0045944">
    <property type="term" value="P:positive regulation of transcription by RNA polymerase II"/>
    <property type="evidence" value="ECO:0007669"/>
    <property type="project" value="EnsemblFungi"/>
</dbReference>
<dbReference type="HOGENOM" id="CLU_001720_0_0_1"/>
<dbReference type="Pfam" id="PF16016">
    <property type="entry name" value="VASt"/>
    <property type="match status" value="1"/>
</dbReference>
<protein>
    <submittedName>
        <fullName evidence="9">Uncharacterized protein</fullName>
    </submittedName>
</protein>
<reference evidence="9 10" key="1">
    <citation type="journal article" date="2011" name="Proc. Natl. Acad. Sci. U.S.A.">
        <title>Evolutionary erosion of yeast sex chromosomes by mating-type switching accidents.</title>
        <authorList>
            <person name="Gordon J.L."/>
            <person name="Armisen D."/>
            <person name="Proux-Wera E."/>
            <person name="Oheigeartaigh S.S."/>
            <person name="Byrne K.P."/>
            <person name="Wolfe K.H."/>
        </authorList>
    </citation>
    <scope>NUCLEOTIDE SEQUENCE [LARGE SCALE GENOMIC DNA]</scope>
    <source>
        <strain evidence="10">ATCC 22294 / BCRC 22015 / CBS 2517 / CECT 1963 / NBRC 1671 / NRRL Y-8276</strain>
    </source>
</reference>
<accession>H2AUI3</accession>
<feature type="domain" description="PH" evidence="7">
    <location>
        <begin position="314"/>
        <end position="427"/>
    </location>
</feature>
<dbReference type="RefSeq" id="XP_003957168.1">
    <property type="nucleotide sequence ID" value="XM_003957119.1"/>
</dbReference>
<gene>
    <name evidence="9" type="primary">KAFR0D03850</name>
    <name evidence="9" type="ORF">KAFR_0D03850</name>
</gene>
<dbReference type="SUPFAM" id="SSF50729">
    <property type="entry name" value="PH domain-like"/>
    <property type="match status" value="1"/>
</dbReference>
<dbReference type="EMBL" id="HE650824">
    <property type="protein sequence ID" value="CCF58033.1"/>
    <property type="molecule type" value="Genomic_DNA"/>
</dbReference>
<keyword evidence="3 6" id="KW-1133">Transmembrane helix</keyword>
<keyword evidence="2 6" id="KW-0812">Transmembrane</keyword>
<dbReference type="PROSITE" id="PS50003">
    <property type="entry name" value="PH_DOMAIN"/>
    <property type="match status" value="1"/>
</dbReference>
<dbReference type="eggNOG" id="ENOG502QU87">
    <property type="taxonomic scope" value="Eukaryota"/>
</dbReference>
<dbReference type="GO" id="GO:0032366">
    <property type="term" value="P:intracellular sterol transport"/>
    <property type="evidence" value="ECO:0007669"/>
    <property type="project" value="EnsemblFungi"/>
</dbReference>
<dbReference type="OrthoDB" id="10070851at2759"/>
<dbReference type="InterPro" id="IPR001849">
    <property type="entry name" value="PH_domain"/>
</dbReference>
<evidence type="ECO:0000259" key="7">
    <source>
        <dbReference type="PROSITE" id="PS50003"/>
    </source>
</evidence>
<dbReference type="InterPro" id="IPR027267">
    <property type="entry name" value="AH/BAR_dom_sf"/>
</dbReference>
<organism evidence="9 10">
    <name type="scientific">Kazachstania africana (strain ATCC 22294 / BCRC 22015 / CBS 2517 / CECT 1963 / NBRC 1671 / NRRL Y-8276)</name>
    <name type="common">Yeast</name>
    <name type="synonym">Kluyveromyces africanus</name>
    <dbReference type="NCBI Taxonomy" id="1071382"/>
    <lineage>
        <taxon>Eukaryota</taxon>
        <taxon>Fungi</taxon>
        <taxon>Dikarya</taxon>
        <taxon>Ascomycota</taxon>
        <taxon>Saccharomycotina</taxon>
        <taxon>Saccharomycetes</taxon>
        <taxon>Saccharomycetales</taxon>
        <taxon>Saccharomycetaceae</taxon>
        <taxon>Kazachstania</taxon>
    </lineage>
</organism>
<dbReference type="GeneID" id="13882357"/>
<dbReference type="InterPro" id="IPR011993">
    <property type="entry name" value="PH-like_dom_sf"/>
</dbReference>
<dbReference type="FunCoup" id="H2AUI3">
    <property type="interactions" value="23"/>
</dbReference>
<evidence type="ECO:0000256" key="2">
    <source>
        <dbReference type="ARBA" id="ARBA00022692"/>
    </source>
</evidence>
<feature type="transmembrane region" description="Helical" evidence="6">
    <location>
        <begin position="1107"/>
        <end position="1130"/>
    </location>
</feature>
<evidence type="ECO:0000313" key="10">
    <source>
        <dbReference type="Proteomes" id="UP000005220"/>
    </source>
</evidence>
<dbReference type="CDD" id="cd13280">
    <property type="entry name" value="PH_SIP3"/>
    <property type="match status" value="1"/>
</dbReference>
<evidence type="ECO:0000256" key="4">
    <source>
        <dbReference type="ARBA" id="ARBA00023136"/>
    </source>
</evidence>
<feature type="domain" description="VASt" evidence="8">
    <location>
        <begin position="808"/>
        <end position="1012"/>
    </location>
</feature>
<dbReference type="InterPro" id="IPR031968">
    <property type="entry name" value="VASt"/>
</dbReference>
<dbReference type="GO" id="GO:0005789">
    <property type="term" value="C:endoplasmic reticulum membrane"/>
    <property type="evidence" value="ECO:0007669"/>
    <property type="project" value="UniProtKB-SubCell"/>
</dbReference>
<feature type="transmembrane region" description="Helical" evidence="6">
    <location>
        <begin position="1074"/>
        <end position="1095"/>
    </location>
</feature>
<dbReference type="KEGG" id="kaf:KAFR_0D03850"/>
<dbReference type="PANTHER" id="PTHR14248">
    <property type="entry name" value="CYCLIN Y, ISOFORM A"/>
    <property type="match status" value="1"/>
</dbReference>
<dbReference type="InterPro" id="IPR004148">
    <property type="entry name" value="BAR_dom"/>
</dbReference>
<evidence type="ECO:0000256" key="5">
    <source>
        <dbReference type="ARBA" id="ARBA00037847"/>
    </source>
</evidence>
<dbReference type="AlphaFoldDB" id="H2AUI3"/>
<evidence type="ECO:0000256" key="1">
    <source>
        <dbReference type="ARBA" id="ARBA00004586"/>
    </source>
</evidence>
<dbReference type="InterPro" id="IPR042067">
    <property type="entry name" value="Sip3_PH"/>
</dbReference>
<evidence type="ECO:0000259" key="8">
    <source>
        <dbReference type="PROSITE" id="PS51778"/>
    </source>
</evidence>
<dbReference type="SMART" id="SM00233">
    <property type="entry name" value="PH"/>
    <property type="match status" value="1"/>
</dbReference>
<dbReference type="PROSITE" id="PS51778">
    <property type="entry name" value="VAST"/>
    <property type="match status" value="1"/>
</dbReference>
<evidence type="ECO:0000313" key="9">
    <source>
        <dbReference type="EMBL" id="CCF58033.1"/>
    </source>
</evidence>
<sequence>MATSLLTTDKNDRFKRQLKLISVSFKEASIDSPSFRASVNFFHTRIEIFQDRLQKTVDFYEHKYKASFEDFQRTKEIMMSQLFPSPIMLSNGIVSNQATTPILIDNFNEEYRLFSNKLLKIMIDENNFQSDALLELMTDAIEPYKNKRKSFEYYQNKYDTLLGSFKSAKKSNTSIDPKSIQNDAIQLFEIRKSYLQASLDLVECIDAFKLSLDKYLVDSMAVLRAHNVFTFKESAKSIDLCPGIETYFNDYLSWIENAMKGAKTLEKEMINAKKQVYDFTIQNLTPSDDLSDYDAKSVNTTFLIDSSQNDLTIRPSKCGWLHMKTSVGKPERTIWVRRWCFIENGIFGMFALSPSKIFVEETDKFGVCLTDVRYNPEEDRRFCFEVKIFTGDHDVHNSNKNYFSVILQADSLKELKAWLSTFVLSKKYVRNLDKKLLEHELSFKRFSPKFIEFASSTTTKVDQLITTFDHETKSLLDDLKCSFSEYEILSVDEDKIYEFRLDTTPISTKMTQLAILSNYFTKGSWYPNAILANVWGVTNWSDYSLFKGQSHALMAGSKKISSAKSVKYPSFFPKELRITDLQFKNLFFTPDQKLVKHHEEVALFKFNSFWFPNSTQRFSTTCYATMENLYCYMNNMGFICLYGVNLLDISSVELDKGSTNRLIIYDINDVKLTVAVLFADRRAVLSKLRILIENKASKASKSLEEILGSFRDIDSELNERREADIILKEQNISLHKDKEIAVHGIQATDKENNSSGAQDDMSLGKNLEDIGTDGKNNDISTLLNSTTFWKMSNTADKLLSRKKELQKEYNVTYHHNYDISSKGLVHILFGDQSEAFPRCLFLASPTSTNKSNTYWTKGEDLEQVVLTRSVNFQLDTTQNIFRDQFKVYDRPGHTISIKQQITKVIDNKYYEIDQEPFFIKLPFCHPLRASMKYIITETYNPEDHVATKLRMSTDSSMLYVLYKLEFFDQNNDKVIKDLSLCERTELSWALYFTKIEFTLMKEVIRYYLEKIGSHGKLIKAIKLCGLIGVKPGSEEKDDESSKTKDEELKEILKEGTNKVNYTARILLKIVIKLFIYRVANILLVVSRFIFGILIITAKRAREINRLLLLSLLFSILLNIFLTGRSTVSYWSVKRAENTFRSYATENRDMGKSRSITMDDLDILTNDLALEESNLAFKKFNEDESSKDARFRETRNELAVRRNELLVELKILQNMERELVQGTYRKFLLMEAGKCVRAENEFSDIYKNDTQLQEYCTSCVDELDRLQSLLF</sequence>
<keyword evidence="10" id="KW-1185">Reference proteome</keyword>
<dbReference type="Gene3D" id="1.20.1270.60">
    <property type="entry name" value="Arfaptin homology (AH) domain/BAR domain"/>
    <property type="match status" value="1"/>
</dbReference>
<dbReference type="InParanoid" id="H2AUI3"/>
<dbReference type="GO" id="GO:0003712">
    <property type="term" value="F:transcription coregulator activity"/>
    <property type="evidence" value="ECO:0007669"/>
    <property type="project" value="EnsemblFungi"/>
</dbReference>
<evidence type="ECO:0000256" key="3">
    <source>
        <dbReference type="ARBA" id="ARBA00022989"/>
    </source>
</evidence>
<dbReference type="SUPFAM" id="SSF103657">
    <property type="entry name" value="BAR/IMD domain-like"/>
    <property type="match status" value="1"/>
</dbReference>
<name>H2AUI3_KAZAF</name>
<dbReference type="STRING" id="1071382.H2AUI3"/>
<proteinExistence type="predicted"/>
<keyword evidence="4 6" id="KW-0472">Membrane</keyword>
<dbReference type="Proteomes" id="UP000005220">
    <property type="component" value="Chromosome 4"/>
</dbReference>
<comment type="subcellular location">
    <subcellularLocation>
        <location evidence="5">Endomembrane system</location>
        <topology evidence="5">Single-pass membrane protein</topology>
    </subcellularLocation>
    <subcellularLocation>
        <location evidence="1">Endoplasmic reticulum membrane</location>
    </subcellularLocation>
</comment>
<dbReference type="GO" id="GO:0032541">
    <property type="term" value="C:cortical endoplasmic reticulum"/>
    <property type="evidence" value="ECO:0007669"/>
    <property type="project" value="EnsemblFungi"/>
</dbReference>
<dbReference type="Pfam" id="PF00169">
    <property type="entry name" value="PH"/>
    <property type="match status" value="1"/>
</dbReference>
<evidence type="ECO:0000256" key="6">
    <source>
        <dbReference type="SAM" id="Phobius"/>
    </source>
</evidence>
<dbReference type="Pfam" id="PF16746">
    <property type="entry name" value="BAR_3"/>
    <property type="match status" value="1"/>
</dbReference>